<dbReference type="InterPro" id="IPR052408">
    <property type="entry name" value="Exonuclease_MUT-7-like"/>
</dbReference>
<dbReference type="Pfam" id="PF04073">
    <property type="entry name" value="tRNA_edit"/>
    <property type="match status" value="1"/>
</dbReference>
<organism evidence="2">
    <name type="scientific">Aphanomyces astaci</name>
    <name type="common">Crayfish plague agent</name>
    <dbReference type="NCBI Taxonomy" id="112090"/>
    <lineage>
        <taxon>Eukaryota</taxon>
        <taxon>Sar</taxon>
        <taxon>Stramenopiles</taxon>
        <taxon>Oomycota</taxon>
        <taxon>Saprolegniomycetes</taxon>
        <taxon>Saprolegniales</taxon>
        <taxon>Verrucalvaceae</taxon>
        <taxon>Aphanomyces</taxon>
    </lineage>
</organism>
<dbReference type="GO" id="GO:0002161">
    <property type="term" value="F:aminoacyl-tRNA deacylase activity"/>
    <property type="evidence" value="ECO:0007669"/>
    <property type="project" value="InterPro"/>
</dbReference>
<dbReference type="SUPFAM" id="SSF55826">
    <property type="entry name" value="YbaK/ProRS associated domain"/>
    <property type="match status" value="1"/>
</dbReference>
<dbReference type="EMBL" id="KI913156">
    <property type="protein sequence ID" value="ETV72145.1"/>
    <property type="molecule type" value="Genomic_DNA"/>
</dbReference>
<name>W4FXA9_APHAT</name>
<feature type="domain" description="3'-5' exonuclease" evidence="1">
    <location>
        <begin position="331"/>
        <end position="515"/>
    </location>
</feature>
<dbReference type="GeneID" id="20814902"/>
<dbReference type="GO" id="GO:0003676">
    <property type="term" value="F:nucleic acid binding"/>
    <property type="evidence" value="ECO:0007669"/>
    <property type="project" value="InterPro"/>
</dbReference>
<dbReference type="InterPro" id="IPR007214">
    <property type="entry name" value="YbaK/aa-tRNA-synth-assoc-dom"/>
</dbReference>
<evidence type="ECO:0000259" key="1">
    <source>
        <dbReference type="SMART" id="SM00474"/>
    </source>
</evidence>
<dbReference type="SUPFAM" id="SSF53098">
    <property type="entry name" value="Ribonuclease H-like"/>
    <property type="match status" value="1"/>
</dbReference>
<dbReference type="InterPro" id="IPR012337">
    <property type="entry name" value="RNaseH-like_sf"/>
</dbReference>
<dbReference type="GO" id="GO:0008408">
    <property type="term" value="F:3'-5' exonuclease activity"/>
    <property type="evidence" value="ECO:0007669"/>
    <property type="project" value="InterPro"/>
</dbReference>
<dbReference type="VEuPathDB" id="FungiDB:H257_12906"/>
<dbReference type="STRING" id="112090.W4FXA9"/>
<reference evidence="2" key="1">
    <citation type="submission" date="2013-12" db="EMBL/GenBank/DDBJ databases">
        <title>The Genome Sequence of Aphanomyces astaci APO3.</title>
        <authorList>
            <consortium name="The Broad Institute Genomics Platform"/>
            <person name="Russ C."/>
            <person name="Tyler B."/>
            <person name="van West P."/>
            <person name="Dieguez-Uribeondo J."/>
            <person name="Young S.K."/>
            <person name="Zeng Q."/>
            <person name="Gargeya S."/>
            <person name="Fitzgerald M."/>
            <person name="Abouelleil A."/>
            <person name="Alvarado L."/>
            <person name="Chapman S.B."/>
            <person name="Gainer-Dewar J."/>
            <person name="Goldberg J."/>
            <person name="Griggs A."/>
            <person name="Gujja S."/>
            <person name="Hansen M."/>
            <person name="Howarth C."/>
            <person name="Imamovic A."/>
            <person name="Ireland A."/>
            <person name="Larimer J."/>
            <person name="McCowan C."/>
            <person name="Murphy C."/>
            <person name="Pearson M."/>
            <person name="Poon T.W."/>
            <person name="Priest M."/>
            <person name="Roberts A."/>
            <person name="Saif S."/>
            <person name="Shea T."/>
            <person name="Sykes S."/>
            <person name="Wortman J."/>
            <person name="Nusbaum C."/>
            <person name="Birren B."/>
        </authorList>
    </citation>
    <scope>NUCLEOTIDE SEQUENCE [LARGE SCALE GENOMIC DNA]</scope>
    <source>
        <strain evidence="2">APO3</strain>
    </source>
</reference>
<dbReference type="Pfam" id="PF01612">
    <property type="entry name" value="DNA_pol_A_exo1"/>
    <property type="match status" value="1"/>
</dbReference>
<dbReference type="SMART" id="SM00474">
    <property type="entry name" value="35EXOc"/>
    <property type="match status" value="1"/>
</dbReference>
<dbReference type="Gene3D" id="3.90.960.10">
    <property type="entry name" value="YbaK/aminoacyl-tRNA synthetase-associated domain"/>
    <property type="match status" value="1"/>
</dbReference>
<dbReference type="OrthoDB" id="10261556at2759"/>
<gene>
    <name evidence="2" type="ORF">H257_12906</name>
</gene>
<dbReference type="AlphaFoldDB" id="W4FXA9"/>
<dbReference type="PANTHER" id="PTHR47765:SF2">
    <property type="entry name" value="EXONUCLEASE MUT-7 HOMOLOG"/>
    <property type="match status" value="1"/>
</dbReference>
<dbReference type="RefSeq" id="XP_009838588.1">
    <property type="nucleotide sequence ID" value="XM_009840286.1"/>
</dbReference>
<protein>
    <recommendedName>
        <fullName evidence="1">3'-5' exonuclease domain-containing protein</fullName>
    </recommendedName>
</protein>
<dbReference type="InterPro" id="IPR036754">
    <property type="entry name" value="YbaK/aa-tRNA-synt-asso_dom_sf"/>
</dbReference>
<dbReference type="Gene3D" id="3.30.420.10">
    <property type="entry name" value="Ribonuclease H-like superfamily/Ribonuclease H"/>
    <property type="match status" value="1"/>
</dbReference>
<dbReference type="InterPro" id="IPR002562">
    <property type="entry name" value="3'-5'_exonuclease_dom"/>
</dbReference>
<proteinExistence type="predicted"/>
<evidence type="ECO:0000313" key="2">
    <source>
        <dbReference type="EMBL" id="ETV72145.1"/>
    </source>
</evidence>
<sequence>MNGVDVLGVSGFHALLMAGDAMACTSVLRDTFAQCRDFARCKRDLVCMVRASTDVPRCAATLTATLLCVWSDATTPLAYLVLMALSDLTSSGVLPTDWASTVLPPAIRAEVAVVVEAALSTDSGVSPKVVVKTLALFQIDHIGLAVVMVYAKKLVVAGAYVSVLKCVEHFTWMPWPHMDMLEAFVATKSWPMAEQLLKIIHPALDGPTFRHLTMSLVTLSTQQQELKRAHRYVHQYNLQDEFPNIDSVFQREALDKLCGQRKWAIATNFVGNNTVLQVDLYHKMAAAGEYELANDLRDRFDLTDVGPRLDRTVKPRSIYLNLPKSIEIVFCDTDSTVHTMEMYFKEVLSRDVRCWVGVDVEWKAVFDKTEMAMASILQIAVGSKVFIVDVIALEASTMCFECLHRLFTNPSYVKIGFGFATDLKVLHQSFPDKLPCFQAVHGHVEVDTVLRHVAPTYSGKSLADATRFLLGKPLDKRHQLSKWELRPLHPLQLQYAALDAYCLVQMAQLLVNMESSFMQRLTSLSLDIIDDKDAIQYARQYRQLRLQRVMNSHPSDEDHVNPVVAFLQAHPNAVDVQVVSSADEFDDNAAAATESELQVVGNSLCLMVNSAPHVAVLHQGHRLDLACVAKAAGVSRRKVRFATPQECVQVFGYAPGTVPPIAHKAPDTCIWVDSQLPHGVPLVLGGGGPNTVLKCSLSTLLRLAPHAQVAVLTINSSASDTKTGPIESSSPKFLADSMLGRVAKWLRMTGVDILHWDISVNANKHDMLALATGDGRIVLTRDRKLAQQRAAFACYVVASDHVEAQFQEIKKHFGIEYHESEFMSRCAKCNQKGFNIVDVAQVVERADVPPQKVTDTVQEFYECQSCRQLYWVGPKYSTAQAKMKQIFQ</sequence>
<dbReference type="PANTHER" id="PTHR47765">
    <property type="entry name" value="3'-5' EXONUCLEASE DOMAIN-CONTAINING PROTEIN"/>
    <property type="match status" value="1"/>
</dbReference>
<dbReference type="InterPro" id="IPR036397">
    <property type="entry name" value="RNaseH_sf"/>
</dbReference>
<dbReference type="InterPro" id="IPR002782">
    <property type="entry name" value="Mut7-C_RNAse_dom"/>
</dbReference>
<accession>W4FXA9</accession>
<dbReference type="Pfam" id="PF01927">
    <property type="entry name" value="Mut7-C"/>
    <property type="match status" value="1"/>
</dbReference>